<accession>A0AA40LKC7</accession>
<dbReference type="Proteomes" id="UP001177744">
    <property type="component" value="Unassembled WGS sequence"/>
</dbReference>
<evidence type="ECO:0000313" key="2">
    <source>
        <dbReference type="Proteomes" id="UP001177744"/>
    </source>
</evidence>
<name>A0AA40LKC7_CNENI</name>
<sequence>MASYTINSMFEPNDLFEVYMSLLALAQKAKTKGLQSGMDSRVKYLEKQERNFQYATMYAASASSGSKQTPAEVSEIKEN</sequence>
<gene>
    <name evidence="1" type="ORF">QTO34_003968</name>
</gene>
<proteinExistence type="predicted"/>
<evidence type="ECO:0000313" key="1">
    <source>
        <dbReference type="EMBL" id="KAK1336165.1"/>
    </source>
</evidence>
<reference evidence="1" key="1">
    <citation type="submission" date="2023-06" db="EMBL/GenBank/DDBJ databases">
        <title>Reference genome for the Northern bat (Eptesicus nilssonii), a most northern bat species.</title>
        <authorList>
            <person name="Laine V.N."/>
            <person name="Pulliainen A.T."/>
            <person name="Lilley T.M."/>
        </authorList>
    </citation>
    <scope>NUCLEOTIDE SEQUENCE</scope>
    <source>
        <strain evidence="1">BLF_Eptnil</strain>
        <tissue evidence="1">Kidney</tissue>
    </source>
</reference>
<comment type="caution">
    <text evidence="1">The sequence shown here is derived from an EMBL/GenBank/DDBJ whole genome shotgun (WGS) entry which is preliminary data.</text>
</comment>
<dbReference type="AlphaFoldDB" id="A0AA40LKC7"/>
<organism evidence="1 2">
    <name type="scientific">Cnephaeus nilssonii</name>
    <name type="common">Northern bat</name>
    <name type="synonym">Eptesicus nilssonii</name>
    <dbReference type="NCBI Taxonomy" id="3371016"/>
    <lineage>
        <taxon>Eukaryota</taxon>
        <taxon>Metazoa</taxon>
        <taxon>Chordata</taxon>
        <taxon>Craniata</taxon>
        <taxon>Vertebrata</taxon>
        <taxon>Euteleostomi</taxon>
        <taxon>Mammalia</taxon>
        <taxon>Eutheria</taxon>
        <taxon>Laurasiatheria</taxon>
        <taxon>Chiroptera</taxon>
        <taxon>Yangochiroptera</taxon>
        <taxon>Vespertilionidae</taxon>
        <taxon>Cnephaeus</taxon>
    </lineage>
</organism>
<dbReference type="EMBL" id="JAULJE010000013">
    <property type="protein sequence ID" value="KAK1336165.1"/>
    <property type="molecule type" value="Genomic_DNA"/>
</dbReference>
<keyword evidence="2" id="KW-1185">Reference proteome</keyword>
<protein>
    <submittedName>
        <fullName evidence="1">Uncharacterized protein</fullName>
    </submittedName>
</protein>